<sequence length="422" mass="47484">MGDNDEAIPLAFPSQKDESLGKIEEGFREEAKIRKQLRPSQLRSNSLRTKHTLKASLNRQLVPSHSVDNVADTLTSPNIRSSHGYDASFSSSDHEPYDHSKNRFRIMSRRTLRHQTFPQPAINGSKEEEATVEMAQPLPKRPLKSRPCRNEITCCADSKTGLHPLRSHLSVPKQGPFVSSSQQSNHIAVDKKLVSGSPLKQPILDSLSSQKHGQRKQLNKVDDCTCQNSLVTCHRMERNSYPVMPFPCSCQIAYTCHSHCSSYKSSLSGYRSTVCHRCVPKSCYHSLTEEVKSLSMKEKKHHAKHHCRPIAKGAPFVICTECFALLLLPLDICFSRRRSNKLRCGACSKVFVLQFSDKDSTNLRNLPDNTNDPHNCIFSHANALPLTDSYSLHPTQDRKVEQKLGPPLHQLMGYSSATELLY</sequence>
<dbReference type="InterPro" id="IPR021480">
    <property type="entry name" value="Zinc_ribbon_12"/>
</dbReference>
<evidence type="ECO:0000313" key="3">
    <source>
        <dbReference type="EMBL" id="KAG0457709.1"/>
    </source>
</evidence>
<dbReference type="OrthoDB" id="1925343at2759"/>
<proteinExistence type="predicted"/>
<dbReference type="Pfam" id="PF11331">
    <property type="entry name" value="Zn_ribbon_12"/>
    <property type="match status" value="1"/>
</dbReference>
<evidence type="ECO:0000313" key="4">
    <source>
        <dbReference type="Proteomes" id="UP000636800"/>
    </source>
</evidence>
<comment type="caution">
    <text evidence="3">The sequence shown here is derived from an EMBL/GenBank/DDBJ whole genome shotgun (WGS) entry which is preliminary data.</text>
</comment>
<dbReference type="Proteomes" id="UP000636800">
    <property type="component" value="Chromosome 12"/>
</dbReference>
<feature type="compositionally biased region" description="Polar residues" evidence="1">
    <location>
        <begin position="68"/>
        <end position="81"/>
    </location>
</feature>
<evidence type="ECO:0000259" key="2">
    <source>
        <dbReference type="Pfam" id="PF11331"/>
    </source>
</evidence>
<organism evidence="3 4">
    <name type="scientific">Vanilla planifolia</name>
    <name type="common">Vanilla</name>
    <dbReference type="NCBI Taxonomy" id="51239"/>
    <lineage>
        <taxon>Eukaryota</taxon>
        <taxon>Viridiplantae</taxon>
        <taxon>Streptophyta</taxon>
        <taxon>Embryophyta</taxon>
        <taxon>Tracheophyta</taxon>
        <taxon>Spermatophyta</taxon>
        <taxon>Magnoliopsida</taxon>
        <taxon>Liliopsida</taxon>
        <taxon>Asparagales</taxon>
        <taxon>Orchidaceae</taxon>
        <taxon>Vanilloideae</taxon>
        <taxon>Vanilleae</taxon>
        <taxon>Vanilla</taxon>
    </lineage>
</organism>
<feature type="domain" description="Probable zinc-ribbon" evidence="2">
    <location>
        <begin position="312"/>
        <end position="354"/>
    </location>
</feature>
<evidence type="ECO:0000256" key="1">
    <source>
        <dbReference type="SAM" id="MobiDB-lite"/>
    </source>
</evidence>
<protein>
    <recommendedName>
        <fullName evidence="2">Probable zinc-ribbon domain-containing protein</fullName>
    </recommendedName>
</protein>
<feature type="region of interest" description="Disordered" evidence="1">
    <location>
        <begin position="1"/>
        <end position="22"/>
    </location>
</feature>
<feature type="region of interest" description="Disordered" evidence="1">
    <location>
        <begin position="68"/>
        <end position="99"/>
    </location>
</feature>
<dbReference type="GO" id="GO:1900150">
    <property type="term" value="P:regulation of defense response to fungus"/>
    <property type="evidence" value="ECO:0007669"/>
    <property type="project" value="InterPro"/>
</dbReference>
<dbReference type="PANTHER" id="PTHR31105">
    <property type="entry name" value="EXTRA-LARGE G-PROTEIN-LIKE"/>
    <property type="match status" value="1"/>
</dbReference>
<dbReference type="AlphaFoldDB" id="A0A835PU63"/>
<dbReference type="EMBL" id="JADCNL010000012">
    <property type="protein sequence ID" value="KAG0457709.1"/>
    <property type="molecule type" value="Genomic_DNA"/>
</dbReference>
<dbReference type="InterPro" id="IPR040244">
    <property type="entry name" value="EDR4-like"/>
</dbReference>
<name>A0A835PU63_VANPL</name>
<dbReference type="PANTHER" id="PTHR31105:SF38">
    <property type="entry name" value="PROTEIN ENHANCED DISEASE RESISTANCE 4"/>
    <property type="match status" value="1"/>
</dbReference>
<accession>A0A835PU63</accession>
<keyword evidence="4" id="KW-1185">Reference proteome</keyword>
<reference evidence="3 4" key="1">
    <citation type="journal article" date="2020" name="Nat. Food">
        <title>A phased Vanilla planifolia genome enables genetic improvement of flavour and production.</title>
        <authorList>
            <person name="Hasing T."/>
            <person name="Tang H."/>
            <person name="Brym M."/>
            <person name="Khazi F."/>
            <person name="Huang T."/>
            <person name="Chambers A.H."/>
        </authorList>
    </citation>
    <scope>NUCLEOTIDE SEQUENCE [LARGE SCALE GENOMIC DNA]</scope>
    <source>
        <tissue evidence="3">Leaf</tissue>
    </source>
</reference>
<gene>
    <name evidence="3" type="ORF">HPP92_022866</name>
</gene>